<dbReference type="InterPro" id="IPR014001">
    <property type="entry name" value="Helicase_ATP-bd"/>
</dbReference>
<dbReference type="Proteomes" id="UP000658382">
    <property type="component" value="Unassembled WGS sequence"/>
</dbReference>
<dbReference type="GO" id="GO:0016787">
    <property type="term" value="F:hydrolase activity"/>
    <property type="evidence" value="ECO:0007669"/>
    <property type="project" value="UniProtKB-KW"/>
</dbReference>
<evidence type="ECO:0000259" key="6">
    <source>
        <dbReference type="PROSITE" id="PS51194"/>
    </source>
</evidence>
<dbReference type="PANTHER" id="PTHR13710:SF84">
    <property type="entry name" value="ATP-DEPENDENT DNA HELICASE RECS-RELATED"/>
    <property type="match status" value="1"/>
</dbReference>
<dbReference type="GO" id="GO:0005737">
    <property type="term" value="C:cytoplasm"/>
    <property type="evidence" value="ECO:0007669"/>
    <property type="project" value="TreeGrafter"/>
</dbReference>
<evidence type="ECO:0000313" key="7">
    <source>
        <dbReference type="EMBL" id="GGK06487.1"/>
    </source>
</evidence>
<dbReference type="SMART" id="SM00490">
    <property type="entry name" value="HELICc"/>
    <property type="match status" value="1"/>
</dbReference>
<dbReference type="GO" id="GO:0030894">
    <property type="term" value="C:replisome"/>
    <property type="evidence" value="ECO:0007669"/>
    <property type="project" value="TreeGrafter"/>
</dbReference>
<organism evidence="7 8">
    <name type="scientific">Lentibacillus kapialis</name>
    <dbReference type="NCBI Taxonomy" id="340214"/>
    <lineage>
        <taxon>Bacteria</taxon>
        <taxon>Bacillati</taxon>
        <taxon>Bacillota</taxon>
        <taxon>Bacilli</taxon>
        <taxon>Bacillales</taxon>
        <taxon>Bacillaceae</taxon>
        <taxon>Lentibacillus</taxon>
    </lineage>
</organism>
<dbReference type="GO" id="GO:0003676">
    <property type="term" value="F:nucleic acid binding"/>
    <property type="evidence" value="ECO:0007669"/>
    <property type="project" value="InterPro"/>
</dbReference>
<dbReference type="FunFam" id="3.40.50.300:FF:001363">
    <property type="entry name" value="ATP-dependent DNA helicase RecQ"/>
    <property type="match status" value="1"/>
</dbReference>
<name>A0A917Q257_9BACI</name>
<sequence>MIKEKLREQLRNQFQISSFRPGQEEIINDIMNRHDVLGILPTGSGKSLCYQLPATLFKGTTIVVSPLISLMEDQVKQLKAAGFKAVGALNSFIDPNEKKRVLHQLSQYKIIYLSPETLQHADIIHRLKQIAVDLFVIDEAHCISQWGHEFRPDYLRLEHVIKQLNNPTVMALSATATKEVQNDILSSLTRTDMVRHIYPMDRENIALTVKKVKDDKQKQEIIINILERYRVPTLIYFSSKRKTEEVAAVLSEKLSSHRIAYYHGGMEQIDRIAIQQQFMNDQLDVICCTSAFGMGIDKQDIRLVLHYHFPLQIESYLQEIGRAGRDGKSSVSLLLYTQGDEAIPKSILDNELPPMEDVNKVCRRLYQLYLRNQQLLTTDEVLETLELSDIQWRFLYYQMEKHGMIKENRIIFQQEEWEQSITKIKKFMAERLAFKKRKLGEIIDWIHEDRCLRERLYKGFQNGYNTPLHACCSNCGFSFRNWNPEQTQTNQTISSWETRLKELFFMGDHSSETK</sequence>
<evidence type="ECO:0000259" key="5">
    <source>
        <dbReference type="PROSITE" id="PS51192"/>
    </source>
</evidence>
<dbReference type="EMBL" id="BMNQ01000067">
    <property type="protein sequence ID" value="GGK06487.1"/>
    <property type="molecule type" value="Genomic_DNA"/>
</dbReference>
<proteinExistence type="predicted"/>
<accession>A0A917Q257</accession>
<dbReference type="InterPro" id="IPR004589">
    <property type="entry name" value="DNA_helicase_ATP-dep_RecQ"/>
</dbReference>
<dbReference type="CDD" id="cd17920">
    <property type="entry name" value="DEXHc_RecQ"/>
    <property type="match status" value="1"/>
</dbReference>
<dbReference type="SMART" id="SM00487">
    <property type="entry name" value="DEXDc"/>
    <property type="match status" value="1"/>
</dbReference>
<reference evidence="7" key="2">
    <citation type="submission" date="2020-09" db="EMBL/GenBank/DDBJ databases">
        <authorList>
            <person name="Sun Q."/>
            <person name="Ohkuma M."/>
        </authorList>
    </citation>
    <scope>NUCLEOTIDE SEQUENCE</scope>
    <source>
        <strain evidence="7">JCM 12580</strain>
    </source>
</reference>
<dbReference type="PANTHER" id="PTHR13710">
    <property type="entry name" value="DNA HELICASE RECQ FAMILY MEMBER"/>
    <property type="match status" value="1"/>
</dbReference>
<dbReference type="NCBIfam" id="TIGR00614">
    <property type="entry name" value="recQ_fam"/>
    <property type="match status" value="1"/>
</dbReference>
<evidence type="ECO:0000256" key="1">
    <source>
        <dbReference type="ARBA" id="ARBA00022741"/>
    </source>
</evidence>
<dbReference type="Pfam" id="PF00271">
    <property type="entry name" value="Helicase_C"/>
    <property type="match status" value="1"/>
</dbReference>
<dbReference type="GO" id="GO:0009378">
    <property type="term" value="F:four-way junction helicase activity"/>
    <property type="evidence" value="ECO:0007669"/>
    <property type="project" value="TreeGrafter"/>
</dbReference>
<evidence type="ECO:0000256" key="3">
    <source>
        <dbReference type="ARBA" id="ARBA00022806"/>
    </source>
</evidence>
<dbReference type="InterPro" id="IPR011545">
    <property type="entry name" value="DEAD/DEAH_box_helicase_dom"/>
</dbReference>
<keyword evidence="3 7" id="KW-0347">Helicase</keyword>
<evidence type="ECO:0000256" key="2">
    <source>
        <dbReference type="ARBA" id="ARBA00022801"/>
    </source>
</evidence>
<dbReference type="InterPro" id="IPR001650">
    <property type="entry name" value="Helicase_C-like"/>
</dbReference>
<evidence type="ECO:0000313" key="8">
    <source>
        <dbReference type="Proteomes" id="UP000658382"/>
    </source>
</evidence>
<dbReference type="GO" id="GO:0043138">
    <property type="term" value="F:3'-5' DNA helicase activity"/>
    <property type="evidence" value="ECO:0007669"/>
    <property type="project" value="TreeGrafter"/>
</dbReference>
<dbReference type="InterPro" id="IPR027417">
    <property type="entry name" value="P-loop_NTPase"/>
</dbReference>
<dbReference type="PROSITE" id="PS51192">
    <property type="entry name" value="HELICASE_ATP_BIND_1"/>
    <property type="match status" value="1"/>
</dbReference>
<protein>
    <submittedName>
        <fullName evidence="7">ATP-dependent DNA helicase RecQ</fullName>
    </submittedName>
</protein>
<dbReference type="SUPFAM" id="SSF52540">
    <property type="entry name" value="P-loop containing nucleoside triphosphate hydrolases"/>
    <property type="match status" value="1"/>
</dbReference>
<feature type="domain" description="Helicase C-terminal" evidence="6">
    <location>
        <begin position="217"/>
        <end position="366"/>
    </location>
</feature>
<gene>
    <name evidence="7" type="primary">recQ</name>
    <name evidence="7" type="ORF">GCM10007063_31310</name>
</gene>
<dbReference type="PROSITE" id="PS51194">
    <property type="entry name" value="HELICASE_CTER"/>
    <property type="match status" value="1"/>
</dbReference>
<dbReference type="Gene3D" id="3.40.50.300">
    <property type="entry name" value="P-loop containing nucleotide triphosphate hydrolases"/>
    <property type="match status" value="2"/>
</dbReference>
<dbReference type="GO" id="GO:0005524">
    <property type="term" value="F:ATP binding"/>
    <property type="evidence" value="ECO:0007669"/>
    <property type="project" value="UniProtKB-KW"/>
</dbReference>
<dbReference type="GO" id="GO:0006310">
    <property type="term" value="P:DNA recombination"/>
    <property type="evidence" value="ECO:0007669"/>
    <property type="project" value="InterPro"/>
</dbReference>
<dbReference type="GO" id="GO:0006281">
    <property type="term" value="P:DNA repair"/>
    <property type="evidence" value="ECO:0007669"/>
    <property type="project" value="TreeGrafter"/>
</dbReference>
<reference evidence="7" key="1">
    <citation type="journal article" date="2014" name="Int. J. Syst. Evol. Microbiol.">
        <title>Complete genome sequence of Corynebacterium casei LMG S-19264T (=DSM 44701T), isolated from a smear-ripened cheese.</title>
        <authorList>
            <consortium name="US DOE Joint Genome Institute (JGI-PGF)"/>
            <person name="Walter F."/>
            <person name="Albersmeier A."/>
            <person name="Kalinowski J."/>
            <person name="Ruckert C."/>
        </authorList>
    </citation>
    <scope>NUCLEOTIDE SEQUENCE</scope>
    <source>
        <strain evidence="7">JCM 12580</strain>
    </source>
</reference>
<dbReference type="AlphaFoldDB" id="A0A917Q257"/>
<feature type="domain" description="Helicase ATP-binding" evidence="5">
    <location>
        <begin position="27"/>
        <end position="194"/>
    </location>
</feature>
<keyword evidence="1" id="KW-0547">Nucleotide-binding</keyword>
<comment type="caution">
    <text evidence="7">The sequence shown here is derived from an EMBL/GenBank/DDBJ whole genome shotgun (WGS) entry which is preliminary data.</text>
</comment>
<evidence type="ECO:0000256" key="4">
    <source>
        <dbReference type="ARBA" id="ARBA00022840"/>
    </source>
</evidence>
<keyword evidence="2" id="KW-0378">Hydrolase</keyword>
<keyword evidence="8" id="KW-1185">Reference proteome</keyword>
<dbReference type="GO" id="GO:0043590">
    <property type="term" value="C:bacterial nucleoid"/>
    <property type="evidence" value="ECO:0007669"/>
    <property type="project" value="TreeGrafter"/>
</dbReference>
<dbReference type="Pfam" id="PF00270">
    <property type="entry name" value="DEAD"/>
    <property type="match status" value="1"/>
</dbReference>
<keyword evidence="4" id="KW-0067">ATP-binding</keyword>